<dbReference type="InterPro" id="IPR013655">
    <property type="entry name" value="PAS_fold_3"/>
</dbReference>
<dbReference type="Pfam" id="PF08447">
    <property type="entry name" value="PAS_3"/>
    <property type="match status" value="1"/>
</dbReference>
<protein>
    <submittedName>
        <fullName evidence="2">Diguanylate cyclase</fullName>
    </submittedName>
</protein>
<dbReference type="SUPFAM" id="SSF55785">
    <property type="entry name" value="PYP-like sensor domain (PAS domain)"/>
    <property type="match status" value="1"/>
</dbReference>
<dbReference type="OrthoDB" id="7905807at2"/>
<accession>A0A370KN23</accession>
<feature type="domain" description="PAS" evidence="1">
    <location>
        <begin position="22"/>
        <end position="87"/>
    </location>
</feature>
<comment type="caution">
    <text evidence="2">The sequence shown here is derived from an EMBL/GenBank/DDBJ whole genome shotgun (WGS) entry which is preliminary data.</text>
</comment>
<name>A0A370KN23_9HYPH</name>
<gene>
    <name evidence="2" type="ORF">B5K06_14885</name>
</gene>
<dbReference type="Proteomes" id="UP000254939">
    <property type="component" value="Unassembled WGS sequence"/>
</dbReference>
<dbReference type="RefSeq" id="WP_114713504.1">
    <property type="nucleotide sequence ID" value="NZ_KZ857259.1"/>
</dbReference>
<proteinExistence type="predicted"/>
<dbReference type="InterPro" id="IPR035965">
    <property type="entry name" value="PAS-like_dom_sf"/>
</dbReference>
<dbReference type="EMBL" id="NAAC01000016">
    <property type="protein sequence ID" value="RDJ10331.1"/>
    <property type="molecule type" value="Genomic_DNA"/>
</dbReference>
<dbReference type="PROSITE" id="PS50112">
    <property type="entry name" value="PAS"/>
    <property type="match status" value="1"/>
</dbReference>
<dbReference type="AlphaFoldDB" id="A0A370KN23"/>
<sequence length="140" mass="15608">MKPDADKPDTERIFAVDLSDPETEDAGIFTWDMTKDLVYADAALAELFGLAAEETMRGLPLQSYLDRVHPEDRPKLAKAITETIVGERPQQSVHRVMAANNQYMRVAAFGRCFRDRDGTPILYSGIVILESEASTATVHH</sequence>
<dbReference type="Gene3D" id="3.30.450.20">
    <property type="entry name" value="PAS domain"/>
    <property type="match status" value="1"/>
</dbReference>
<dbReference type="InterPro" id="IPR000014">
    <property type="entry name" value="PAS"/>
</dbReference>
<reference evidence="2 3" key="1">
    <citation type="submission" date="2017-03" db="EMBL/GenBank/DDBJ databases">
        <title>Genome analysis of Rhizobial strains effectives or ineffectives for nitrogen fixation isolated from bean seeds.</title>
        <authorList>
            <person name="Peralta H."/>
            <person name="Aguilar-Vera A."/>
            <person name="Mora Y."/>
            <person name="Vargas-Lagunas C."/>
            <person name="Girard L."/>
            <person name="Mora J."/>
        </authorList>
    </citation>
    <scope>NUCLEOTIDE SEQUENCE [LARGE SCALE GENOMIC DNA]</scope>
    <source>
        <strain evidence="2 3">CCGM3</strain>
    </source>
</reference>
<evidence type="ECO:0000313" key="2">
    <source>
        <dbReference type="EMBL" id="RDJ10331.1"/>
    </source>
</evidence>
<evidence type="ECO:0000259" key="1">
    <source>
        <dbReference type="PROSITE" id="PS50112"/>
    </source>
</evidence>
<organism evidence="2 3">
    <name type="scientific">Rhizobium grahamii</name>
    <dbReference type="NCBI Taxonomy" id="1120045"/>
    <lineage>
        <taxon>Bacteria</taxon>
        <taxon>Pseudomonadati</taxon>
        <taxon>Pseudomonadota</taxon>
        <taxon>Alphaproteobacteria</taxon>
        <taxon>Hyphomicrobiales</taxon>
        <taxon>Rhizobiaceae</taxon>
        <taxon>Rhizobium/Agrobacterium group</taxon>
        <taxon>Rhizobium</taxon>
    </lineage>
</organism>
<dbReference type="CDD" id="cd00130">
    <property type="entry name" value="PAS"/>
    <property type="match status" value="1"/>
</dbReference>
<evidence type="ECO:0000313" key="3">
    <source>
        <dbReference type="Proteomes" id="UP000254939"/>
    </source>
</evidence>